<reference evidence="1" key="1">
    <citation type="submission" date="2022-01" db="EMBL/GenBank/DDBJ databases">
        <title>Comparative genomics reveals a dynamic genome evolution in the ectomycorrhizal milk-cap (Lactarius) mushrooms.</title>
        <authorList>
            <consortium name="DOE Joint Genome Institute"/>
            <person name="Lebreton A."/>
            <person name="Tang N."/>
            <person name="Kuo A."/>
            <person name="LaButti K."/>
            <person name="Drula E."/>
            <person name="Barry K."/>
            <person name="Clum A."/>
            <person name="Lipzen A."/>
            <person name="Mousain D."/>
            <person name="Ng V."/>
            <person name="Wang R."/>
            <person name="Wang X."/>
            <person name="Dai Y."/>
            <person name="Henrissat B."/>
            <person name="Grigoriev I.V."/>
            <person name="Guerin-Laguette A."/>
            <person name="Yu F."/>
            <person name="Martin F.M."/>
        </authorList>
    </citation>
    <scope>NUCLEOTIDE SEQUENCE</scope>
    <source>
        <strain evidence="1">QP</strain>
    </source>
</reference>
<comment type="caution">
    <text evidence="1">The sequence shown here is derived from an EMBL/GenBank/DDBJ whole genome shotgun (WGS) entry which is preliminary data.</text>
</comment>
<keyword evidence="2" id="KW-1185">Reference proteome</keyword>
<evidence type="ECO:0000313" key="2">
    <source>
        <dbReference type="Proteomes" id="UP001201163"/>
    </source>
</evidence>
<dbReference type="AlphaFoldDB" id="A0AAD4Q8B6"/>
<evidence type="ECO:0000313" key="1">
    <source>
        <dbReference type="EMBL" id="KAH8980269.1"/>
    </source>
</evidence>
<dbReference type="Proteomes" id="UP001201163">
    <property type="component" value="Unassembled WGS sequence"/>
</dbReference>
<gene>
    <name evidence="1" type="ORF">EDB92DRAFT_2107241</name>
</gene>
<name>A0AAD4Q8B6_9AGAM</name>
<protein>
    <submittedName>
        <fullName evidence="1">Uncharacterized protein</fullName>
    </submittedName>
</protein>
<dbReference type="EMBL" id="JAKELL010000140">
    <property type="protein sequence ID" value="KAH8980269.1"/>
    <property type="molecule type" value="Genomic_DNA"/>
</dbReference>
<organism evidence="1 2">
    <name type="scientific">Lactarius akahatsu</name>
    <dbReference type="NCBI Taxonomy" id="416441"/>
    <lineage>
        <taxon>Eukaryota</taxon>
        <taxon>Fungi</taxon>
        <taxon>Dikarya</taxon>
        <taxon>Basidiomycota</taxon>
        <taxon>Agaricomycotina</taxon>
        <taxon>Agaricomycetes</taxon>
        <taxon>Russulales</taxon>
        <taxon>Russulaceae</taxon>
        <taxon>Lactarius</taxon>
    </lineage>
</organism>
<sequence>MADGVRRSKSNMVQVSKGKQVWEFPNASHEDEVQISTSGVPSAYVTTPRPLEELSGTCGACQAQLAQSRWGVQYGARRKGDWRMVQGSVLALVHDDSNNWDSRASGANLETGACFLRSLVAHLASGNFNSFSWRETSSDPSGDRVTNLKPSLLPQLQRSFDNLAPIITQSEAQVDLPFLGHQTLSAWYRQKLDAPVSRTAQLPRVNTRFLSPVEVDLDFPGPQPSGCSPSHLFFPPFFVLEFDWAAPNSYNVAPATWQQTVSKCAFTLRT</sequence>
<proteinExistence type="predicted"/>
<accession>A0AAD4Q8B6</accession>